<dbReference type="PANTHER" id="PTHR15629:SF8">
    <property type="entry name" value="DUF500 DOMAIN PROTEIN (AFU_ORTHOLOGUE AFUA_5G07310)"/>
    <property type="match status" value="1"/>
</dbReference>
<evidence type="ECO:0000313" key="4">
    <source>
        <dbReference type="Proteomes" id="UP000184300"/>
    </source>
</evidence>
<feature type="compositionally biased region" description="Low complexity" evidence="1">
    <location>
        <begin position="497"/>
        <end position="513"/>
    </location>
</feature>
<dbReference type="InterPro" id="IPR051702">
    <property type="entry name" value="SH3_domain_YSC84-like"/>
</dbReference>
<name>A0A1L9VTV1_ASPGL</name>
<feature type="region of interest" description="Disordered" evidence="1">
    <location>
        <begin position="451"/>
        <end position="516"/>
    </location>
</feature>
<feature type="compositionally biased region" description="Polar residues" evidence="1">
    <location>
        <begin position="594"/>
        <end position="607"/>
    </location>
</feature>
<dbReference type="InterPro" id="IPR007461">
    <property type="entry name" value="Ysc84_actin-binding"/>
</dbReference>
<reference evidence="4" key="1">
    <citation type="journal article" date="2017" name="Genome Biol.">
        <title>Comparative genomics reveals high biological diversity and specific adaptations in the industrially and medically important fungal genus Aspergillus.</title>
        <authorList>
            <person name="de Vries R.P."/>
            <person name="Riley R."/>
            <person name="Wiebenga A."/>
            <person name="Aguilar-Osorio G."/>
            <person name="Amillis S."/>
            <person name="Uchima C.A."/>
            <person name="Anderluh G."/>
            <person name="Asadollahi M."/>
            <person name="Askin M."/>
            <person name="Barry K."/>
            <person name="Battaglia E."/>
            <person name="Bayram O."/>
            <person name="Benocci T."/>
            <person name="Braus-Stromeyer S.A."/>
            <person name="Caldana C."/>
            <person name="Canovas D."/>
            <person name="Cerqueira G.C."/>
            <person name="Chen F."/>
            <person name="Chen W."/>
            <person name="Choi C."/>
            <person name="Clum A."/>
            <person name="Dos Santos R.A."/>
            <person name="Damasio A.R."/>
            <person name="Diallinas G."/>
            <person name="Emri T."/>
            <person name="Fekete E."/>
            <person name="Flipphi M."/>
            <person name="Freyberg S."/>
            <person name="Gallo A."/>
            <person name="Gournas C."/>
            <person name="Habgood R."/>
            <person name="Hainaut M."/>
            <person name="Harispe M.L."/>
            <person name="Henrissat B."/>
            <person name="Hilden K.S."/>
            <person name="Hope R."/>
            <person name="Hossain A."/>
            <person name="Karabika E."/>
            <person name="Karaffa L."/>
            <person name="Karanyi Z."/>
            <person name="Krasevec N."/>
            <person name="Kuo A."/>
            <person name="Kusch H."/>
            <person name="LaButti K."/>
            <person name="Lagendijk E.L."/>
            <person name="Lapidus A."/>
            <person name="Levasseur A."/>
            <person name="Lindquist E."/>
            <person name="Lipzen A."/>
            <person name="Logrieco A.F."/>
            <person name="MacCabe A."/>
            <person name="Maekelae M.R."/>
            <person name="Malavazi I."/>
            <person name="Melin P."/>
            <person name="Meyer V."/>
            <person name="Mielnichuk N."/>
            <person name="Miskei M."/>
            <person name="Molnar A.P."/>
            <person name="Mule G."/>
            <person name="Ngan C.Y."/>
            <person name="Orejas M."/>
            <person name="Orosz E."/>
            <person name="Ouedraogo J.P."/>
            <person name="Overkamp K.M."/>
            <person name="Park H.-S."/>
            <person name="Perrone G."/>
            <person name="Piumi F."/>
            <person name="Punt P.J."/>
            <person name="Ram A.F."/>
            <person name="Ramon A."/>
            <person name="Rauscher S."/>
            <person name="Record E."/>
            <person name="Riano-Pachon D.M."/>
            <person name="Robert V."/>
            <person name="Roehrig J."/>
            <person name="Ruller R."/>
            <person name="Salamov A."/>
            <person name="Salih N.S."/>
            <person name="Samson R.A."/>
            <person name="Sandor E."/>
            <person name="Sanguinetti M."/>
            <person name="Schuetze T."/>
            <person name="Sepcic K."/>
            <person name="Shelest E."/>
            <person name="Sherlock G."/>
            <person name="Sophianopoulou V."/>
            <person name="Squina F.M."/>
            <person name="Sun H."/>
            <person name="Susca A."/>
            <person name="Todd R.B."/>
            <person name="Tsang A."/>
            <person name="Unkles S.E."/>
            <person name="van de Wiele N."/>
            <person name="van Rossen-Uffink D."/>
            <person name="Oliveira J.V."/>
            <person name="Vesth T.C."/>
            <person name="Visser J."/>
            <person name="Yu J.-H."/>
            <person name="Zhou M."/>
            <person name="Andersen M.R."/>
            <person name="Archer D.B."/>
            <person name="Baker S.E."/>
            <person name="Benoit I."/>
            <person name="Brakhage A.A."/>
            <person name="Braus G.H."/>
            <person name="Fischer R."/>
            <person name="Frisvad J.C."/>
            <person name="Goldman G.H."/>
            <person name="Houbraken J."/>
            <person name="Oakley B."/>
            <person name="Pocsi I."/>
            <person name="Scazzocchio C."/>
            <person name="Seiboth B."/>
            <person name="vanKuyk P.A."/>
            <person name="Wortman J."/>
            <person name="Dyer P.S."/>
            <person name="Grigoriev I.V."/>
        </authorList>
    </citation>
    <scope>NUCLEOTIDE SEQUENCE [LARGE SCALE GENOMIC DNA]</scope>
    <source>
        <strain evidence="4">CBS 516.65</strain>
    </source>
</reference>
<dbReference type="EMBL" id="KV878891">
    <property type="protein sequence ID" value="OJJ87335.1"/>
    <property type="molecule type" value="Genomic_DNA"/>
</dbReference>
<feature type="compositionally biased region" description="Basic and acidic residues" evidence="1">
    <location>
        <begin position="550"/>
        <end position="571"/>
    </location>
</feature>
<organism evidence="3 4">
    <name type="scientific">Aspergillus glaucus CBS 516.65</name>
    <dbReference type="NCBI Taxonomy" id="1160497"/>
    <lineage>
        <taxon>Eukaryota</taxon>
        <taxon>Fungi</taxon>
        <taxon>Dikarya</taxon>
        <taxon>Ascomycota</taxon>
        <taxon>Pezizomycotina</taxon>
        <taxon>Eurotiomycetes</taxon>
        <taxon>Eurotiomycetidae</taxon>
        <taxon>Eurotiales</taxon>
        <taxon>Aspergillaceae</taxon>
        <taxon>Aspergillus</taxon>
        <taxon>Aspergillus subgen. Aspergillus</taxon>
    </lineage>
</organism>
<dbReference type="Proteomes" id="UP000184300">
    <property type="component" value="Unassembled WGS sequence"/>
</dbReference>
<keyword evidence="4" id="KW-1185">Reference proteome</keyword>
<sequence>MPPRTSWWEKTKGNSKKGFDKTWSALDKLGDPVNRLSYRLGAEAFWPMSLDKECDKAARILRSFCKDGFYAEDETPDTTFDGKIDKPKGKQRVMQKIPTKVIQRAQGLVIFTTMRSGLWMSGSGGAGVLLGRIPETGEWSPPSGIMLHTAGVGFLAGVDIYDCVVVINTPEALEAFKTFRCTLGGEISASAGPVGVGGILESEVHKRQTPVYNYMKSRGFYAGIQVDGTVIIERTDENERFYGERLSVTDILAGKVRHPPWEINGLIKTIQAAQGDIIDESVLPEGETPGDAVLQPGSVFGVPAVDDPDPFGVRALEAEGMFIREAGTKSRPSQEVFEFKPNPNSPAYATFAAATRGSLESSPRNSWRASVQSHASVDRGVQTDDLPTAPTSVSRASSRSRFASSDKDAIIPENRQLTISTDYENDRASVIEDDLEVHEVSSATVSKRGSAMEDYFNQPPSASPTGSRRHSPTFTRARLVTIPKRIPPPLPPRHPQRSASSSTPVSPVSPVSPIADDNRSVASAGLLNGFSELPLHYMSSNSSSISQTLQEKDEFHSISSESSDRESDNQSHESNTTNDFHEEPHAITHDSKIEMSSYNNVVHAQTA</sequence>
<dbReference type="Pfam" id="PF04366">
    <property type="entry name" value="Ysc84"/>
    <property type="match status" value="1"/>
</dbReference>
<accession>A0A1L9VTV1</accession>
<dbReference type="PANTHER" id="PTHR15629">
    <property type="entry name" value="SH3YL1 PROTEIN"/>
    <property type="match status" value="1"/>
</dbReference>
<feature type="domain" description="Ysc84 actin-binding" evidence="2">
    <location>
        <begin position="148"/>
        <end position="273"/>
    </location>
</feature>
<proteinExistence type="predicted"/>
<dbReference type="OrthoDB" id="443981at2759"/>
<dbReference type="RefSeq" id="XP_022404024.1">
    <property type="nucleotide sequence ID" value="XM_022545900.1"/>
</dbReference>
<dbReference type="VEuPathDB" id="FungiDB:ASPGLDRAFT_43875"/>
<dbReference type="GeneID" id="34462161"/>
<evidence type="ECO:0000313" key="3">
    <source>
        <dbReference type="EMBL" id="OJJ87335.1"/>
    </source>
</evidence>
<feature type="compositionally biased region" description="Low complexity" evidence="1">
    <location>
        <begin position="392"/>
        <end position="403"/>
    </location>
</feature>
<dbReference type="CDD" id="cd11524">
    <property type="entry name" value="SYLF"/>
    <property type="match status" value="1"/>
</dbReference>
<protein>
    <recommendedName>
        <fullName evidence="2">Ysc84 actin-binding domain-containing protein</fullName>
    </recommendedName>
</protein>
<dbReference type="AlphaFoldDB" id="A0A1L9VTV1"/>
<gene>
    <name evidence="3" type="ORF">ASPGLDRAFT_43875</name>
</gene>
<dbReference type="STRING" id="1160497.A0A1L9VTV1"/>
<feature type="compositionally biased region" description="Polar residues" evidence="1">
    <location>
        <begin position="358"/>
        <end position="375"/>
    </location>
</feature>
<evidence type="ECO:0000259" key="2">
    <source>
        <dbReference type="Pfam" id="PF04366"/>
    </source>
</evidence>
<evidence type="ECO:0000256" key="1">
    <source>
        <dbReference type="SAM" id="MobiDB-lite"/>
    </source>
</evidence>
<feature type="compositionally biased region" description="Basic and acidic residues" evidence="1">
    <location>
        <begin position="579"/>
        <end position="593"/>
    </location>
</feature>
<feature type="region of interest" description="Disordered" evidence="1">
    <location>
        <begin position="544"/>
        <end position="607"/>
    </location>
</feature>
<feature type="region of interest" description="Disordered" evidence="1">
    <location>
        <begin position="355"/>
        <end position="404"/>
    </location>
</feature>
<dbReference type="GO" id="GO:0035091">
    <property type="term" value="F:phosphatidylinositol binding"/>
    <property type="evidence" value="ECO:0007669"/>
    <property type="project" value="TreeGrafter"/>
</dbReference>